<dbReference type="Gramene" id="Ma03_t01010.1">
    <property type="protein sequence ID" value="Ma03_p01010.1"/>
    <property type="gene ID" value="Ma03_g01010"/>
</dbReference>
<dbReference type="Proteomes" id="UP000012960">
    <property type="component" value="Unplaced"/>
</dbReference>
<name>A0A804I749_MUSAM</name>
<evidence type="ECO:0000313" key="3">
    <source>
        <dbReference type="Proteomes" id="UP000012960"/>
    </source>
</evidence>
<dbReference type="PANTHER" id="PTHR31963:SF16">
    <property type="entry name" value="OS06G0635200 PROTEIN"/>
    <property type="match status" value="1"/>
</dbReference>
<dbReference type="Pfam" id="PF12056">
    <property type="entry name" value="DUF3537"/>
    <property type="match status" value="1"/>
</dbReference>
<dbReference type="PANTHER" id="PTHR31963">
    <property type="entry name" value="RAS GUANINE NUCLEOTIDE EXCHANGE FACTOR K"/>
    <property type="match status" value="1"/>
</dbReference>
<reference evidence="1" key="1">
    <citation type="submission" date="2021-03" db="EMBL/GenBank/DDBJ databases">
        <authorList>
            <consortium name="Genoscope - CEA"/>
            <person name="William W."/>
        </authorList>
    </citation>
    <scope>NUCLEOTIDE SEQUENCE</scope>
    <source>
        <strain evidence="1">Doubled-haploid Pahang</strain>
    </source>
</reference>
<reference evidence="2" key="2">
    <citation type="submission" date="2021-05" db="UniProtKB">
        <authorList>
            <consortium name="EnsemblPlants"/>
        </authorList>
    </citation>
    <scope>IDENTIFICATION</scope>
    <source>
        <strain evidence="2">subsp. malaccensis</strain>
    </source>
</reference>
<dbReference type="EnsemblPlants" id="Ma03_t01010.1">
    <property type="protein sequence ID" value="Ma03_p01010.1"/>
    <property type="gene ID" value="Ma03_g01010"/>
</dbReference>
<evidence type="ECO:0000313" key="1">
    <source>
        <dbReference type="EMBL" id="CAG1848809.1"/>
    </source>
</evidence>
<dbReference type="InParanoid" id="A0A804I749"/>
<accession>A0A804I749</accession>
<protein>
    <submittedName>
        <fullName evidence="1">(wild Malaysian banana) hypothetical protein</fullName>
    </submittedName>
</protein>
<proteinExistence type="predicted"/>
<organism evidence="2 3">
    <name type="scientific">Musa acuminata subsp. malaccensis</name>
    <name type="common">Wild banana</name>
    <name type="synonym">Musa malaccensis</name>
    <dbReference type="NCBI Taxonomy" id="214687"/>
    <lineage>
        <taxon>Eukaryota</taxon>
        <taxon>Viridiplantae</taxon>
        <taxon>Streptophyta</taxon>
        <taxon>Embryophyta</taxon>
        <taxon>Tracheophyta</taxon>
        <taxon>Spermatophyta</taxon>
        <taxon>Magnoliopsida</taxon>
        <taxon>Liliopsida</taxon>
        <taxon>Zingiberales</taxon>
        <taxon>Musaceae</taxon>
        <taxon>Musa</taxon>
    </lineage>
</organism>
<dbReference type="InterPro" id="IPR021924">
    <property type="entry name" value="DUF3537"/>
</dbReference>
<gene>
    <name evidence="1" type="ORF">GSMUA_203950.1</name>
</gene>
<keyword evidence="3" id="KW-1185">Reference proteome</keyword>
<evidence type="ECO:0000313" key="2">
    <source>
        <dbReference type="EnsemblPlants" id="Ma03_p01010.1"/>
    </source>
</evidence>
<dbReference type="AlphaFoldDB" id="A0A804I749"/>
<sequence length="184" mass="20816">MGMIIGISRNNGNEFVKKIASLALAFSKLSFLQIKMESHGEITDKAQALTNHASKWHVCATIESFAIDISKSDSEFPVFSFSFFFILSYDNMQKSMISLSQVNIDETDTNSTQNIILLMTYLENNRAGITILGFTVDRAWLHTIFIYAGNYFVPVVFGQDNWDLLKPPVSMIQIILFLFFSICV</sequence>
<dbReference type="EMBL" id="HG996468">
    <property type="protein sequence ID" value="CAG1848809.1"/>
    <property type="molecule type" value="Genomic_DNA"/>
</dbReference>